<dbReference type="SUPFAM" id="SSF52266">
    <property type="entry name" value="SGNH hydrolase"/>
    <property type="match status" value="1"/>
</dbReference>
<evidence type="ECO:0000313" key="3">
    <source>
        <dbReference type="EMBL" id="TGE37099.1"/>
    </source>
</evidence>
<dbReference type="NCBIfam" id="TIGR04092">
    <property type="entry name" value="LTA_DltD"/>
    <property type="match status" value="1"/>
</dbReference>
<keyword evidence="4" id="KW-1185">Reference proteome</keyword>
<comment type="pathway">
    <text evidence="1">Cell wall biogenesis; lipoteichoic acid biosynthesis.</text>
</comment>
<keyword evidence="2" id="KW-1133">Transmembrane helix</keyword>
<dbReference type="PIRSF" id="PIRSF021438">
    <property type="entry name" value="DltD"/>
    <property type="match status" value="1"/>
</dbReference>
<dbReference type="GO" id="GO:0070395">
    <property type="term" value="P:lipoteichoic acid biosynthetic process"/>
    <property type="evidence" value="ECO:0007669"/>
    <property type="project" value="UniProtKB-UniRule"/>
</dbReference>
<accession>A0A4Z0R3Q4</accession>
<dbReference type="UniPathway" id="UPA00556"/>
<organism evidence="3 4">
    <name type="scientific">Desulfosporosinus fructosivorans</name>
    <dbReference type="NCBI Taxonomy" id="2018669"/>
    <lineage>
        <taxon>Bacteria</taxon>
        <taxon>Bacillati</taxon>
        <taxon>Bacillota</taxon>
        <taxon>Clostridia</taxon>
        <taxon>Eubacteriales</taxon>
        <taxon>Desulfitobacteriaceae</taxon>
        <taxon>Desulfosporosinus</taxon>
    </lineage>
</organism>
<dbReference type="InterPro" id="IPR006998">
    <property type="entry name" value="DltD"/>
</dbReference>
<dbReference type="EMBL" id="SPQQ01000006">
    <property type="protein sequence ID" value="TGE37099.1"/>
    <property type="molecule type" value="Genomic_DNA"/>
</dbReference>
<dbReference type="PANTHER" id="PTHR40039">
    <property type="entry name" value="PROTEIN DLTD"/>
    <property type="match status" value="1"/>
</dbReference>
<comment type="caution">
    <text evidence="3">The sequence shown here is derived from an EMBL/GenBank/DDBJ whole genome shotgun (WGS) entry which is preliminary data.</text>
</comment>
<evidence type="ECO:0000256" key="1">
    <source>
        <dbReference type="PIRNR" id="PIRNR021438"/>
    </source>
</evidence>
<dbReference type="OrthoDB" id="9808272at2"/>
<dbReference type="Proteomes" id="UP000298460">
    <property type="component" value="Unassembled WGS sequence"/>
</dbReference>
<dbReference type="Pfam" id="PF04914">
    <property type="entry name" value="DltD"/>
    <property type="match status" value="1"/>
</dbReference>
<dbReference type="AlphaFoldDB" id="A0A4Z0R3Q4"/>
<sequence length="428" mass="48939">MRRCNSTFSAMVFAGCLFVVTIYGFGYVSSIGIENIYLRPEIVAAMGVNPTFDTFQGSILQKMAFRDPNILPLYGSSEMSYIRDFQPARIFTPETGFTPFLVGKGGNQTLIHVLNLAALGEEARGRKLAIFLSPQWFGLGGIPQLTFQGNFSALHAYEMLRDPRLSSELKQEIAKRLLQFPGAYKDFPFLEKMLADLVQPDWSSKMTRIIWAFPTQMEYSALTFQDAYKTIMNVNKPPLNTVSQHAGSSKIPKDSTSRGLAINKTQTLIQGETSEYLRLDWAKLRTEAIEEGKKSSNNNPFGMDNRFYLEQIAPKLQEQKDSDKNAKLFPSPEYEDLILLMKVMKEKGVKPLFVILPMNGRWSDYTGFPRTERQACYKLLAQMVQAEDFQLSDFTAHENDDYYLRDPWHLAWKGWIDVNEALDQFYRE</sequence>
<protein>
    <recommendedName>
        <fullName evidence="1">Protein DltD</fullName>
    </recommendedName>
</protein>
<evidence type="ECO:0000313" key="4">
    <source>
        <dbReference type="Proteomes" id="UP000298460"/>
    </source>
</evidence>
<keyword evidence="1" id="KW-1003">Cell membrane</keyword>
<keyword evidence="2" id="KW-0812">Transmembrane</keyword>
<gene>
    <name evidence="3" type="primary">dltD</name>
    <name evidence="3" type="ORF">E4K67_18300</name>
</gene>
<evidence type="ECO:0000256" key="2">
    <source>
        <dbReference type="SAM" id="Phobius"/>
    </source>
</evidence>
<keyword evidence="1 2" id="KW-0472">Membrane</keyword>
<dbReference type="PANTHER" id="PTHR40039:SF1">
    <property type="entry name" value="PROTEIN DLTD"/>
    <property type="match status" value="1"/>
</dbReference>
<comment type="similarity">
    <text evidence="1">Belongs to the DltD family.</text>
</comment>
<reference evidence="3 4" key="1">
    <citation type="submission" date="2019-03" db="EMBL/GenBank/DDBJ databases">
        <title>Draft Genome Sequence of Desulfosporosinus fructosivorans Strain 63.6F, Isolated from Marine Sediment in the Baltic Sea.</title>
        <authorList>
            <person name="Hausmann B."/>
            <person name="Vandieken V."/>
            <person name="Pjevac P."/>
            <person name="Schreck K."/>
            <person name="Herbold C.W."/>
            <person name="Loy A."/>
        </authorList>
    </citation>
    <scope>NUCLEOTIDE SEQUENCE [LARGE SCALE GENOMIC DNA]</scope>
    <source>
        <strain evidence="3 4">63.6F</strain>
    </source>
</reference>
<dbReference type="GO" id="GO:0005886">
    <property type="term" value="C:plasma membrane"/>
    <property type="evidence" value="ECO:0007669"/>
    <property type="project" value="UniProtKB-UniRule"/>
</dbReference>
<dbReference type="PROSITE" id="PS51257">
    <property type="entry name" value="PROKAR_LIPOPROTEIN"/>
    <property type="match status" value="1"/>
</dbReference>
<proteinExistence type="inferred from homology"/>
<feature type="transmembrane region" description="Helical" evidence="2">
    <location>
        <begin position="7"/>
        <end position="28"/>
    </location>
</feature>
<name>A0A4Z0R3Q4_9FIRM</name>
<dbReference type="InterPro" id="IPR023896">
    <property type="entry name" value="LTA_DltD"/>
</dbReference>